<dbReference type="PANTHER" id="PTHR11113:SF14">
    <property type="entry name" value="N-ACETYLGLUCOSAMINE-6-PHOSPHATE DEACETYLASE"/>
    <property type="match status" value="1"/>
</dbReference>
<dbReference type="Proteomes" id="UP000245959">
    <property type="component" value="Unassembled WGS sequence"/>
</dbReference>
<dbReference type="SUPFAM" id="SSF51556">
    <property type="entry name" value="Metallo-dependent hydrolases"/>
    <property type="match status" value="1"/>
</dbReference>
<name>A0A2U1AR16_9BACT</name>
<dbReference type="Gene3D" id="3.20.20.140">
    <property type="entry name" value="Metal-dependent hydrolases"/>
    <property type="match status" value="1"/>
</dbReference>
<accession>A0A2U1AR16</accession>
<keyword evidence="5" id="KW-1185">Reference proteome</keyword>
<dbReference type="GeneID" id="78296185"/>
<evidence type="ECO:0000256" key="1">
    <source>
        <dbReference type="ARBA" id="ARBA00010716"/>
    </source>
</evidence>
<dbReference type="InterPro" id="IPR032466">
    <property type="entry name" value="Metal_Hydrolase"/>
</dbReference>
<feature type="domain" description="Amidohydrolase 3" evidence="3">
    <location>
        <begin position="48"/>
        <end position="508"/>
    </location>
</feature>
<dbReference type="RefSeq" id="WP_116884896.1">
    <property type="nucleotide sequence ID" value="NZ_CABMMC010000093.1"/>
</dbReference>
<dbReference type="SUPFAM" id="SSF51338">
    <property type="entry name" value="Composite domain of metallo-dependent hydrolases"/>
    <property type="match status" value="1"/>
</dbReference>
<dbReference type="Pfam" id="PF07969">
    <property type="entry name" value="Amidohydro_3"/>
    <property type="match status" value="1"/>
</dbReference>
<sequence>MSCSSVLYKNLWLADGTGTPLRKCAVLTKGAEVRAIEPAITASAADRTLDLGGRILAPGFIDVHGHSDLSILARPEGFGKISQGVVSEIAGNCGLSAFPVTRFNRAHLNELYRQYGVEIDWDDYSGWRAALARRGVKLKMHALCGHNTLRAAIAGYEQAGLSGPELDEMARLLDRMLEQGAPGLSTGLLYVPGKFADSDEIVFLMKRLAARGALYATHLRSEGSELLESLSETVECARRAGLNRLQISHFKTAGRANWSKLDAALALLEAARQDGIELSVDRYPYTESMTQLSVILPGEWGDLDDETIERRLADPAEQQALETALDESRSSEYWRTVRLVGTAAPGFSGCEGKTLDRLAAQFRVTAPALAVKLLSADAAGTTAGFRGMSEENLRRILALPWCMAGSDENARPLDYSIGRSHPRAFGSLPRFLKLRFEDGASIESAVRQVTGLPADTFRLAGQGYIAAGRPADFAVFDPEELDGTDDFANPHTPASGLLLTVIDGEAVYRP</sequence>
<dbReference type="GO" id="GO:0008448">
    <property type="term" value="F:N-acetylglucosamine-6-phosphate deacetylase activity"/>
    <property type="evidence" value="ECO:0007669"/>
    <property type="project" value="TreeGrafter"/>
</dbReference>
<keyword evidence="2" id="KW-0378">Hydrolase</keyword>
<organism evidence="4 5">
    <name type="scientific">Victivallis vadensis</name>
    <dbReference type="NCBI Taxonomy" id="172901"/>
    <lineage>
        <taxon>Bacteria</taxon>
        <taxon>Pseudomonadati</taxon>
        <taxon>Lentisphaerota</taxon>
        <taxon>Lentisphaeria</taxon>
        <taxon>Victivallales</taxon>
        <taxon>Victivallaceae</taxon>
        <taxon>Victivallis</taxon>
    </lineage>
</organism>
<dbReference type="Gene3D" id="2.30.40.10">
    <property type="entry name" value="Urease, subunit C, domain 1"/>
    <property type="match status" value="1"/>
</dbReference>
<comment type="similarity">
    <text evidence="1">Belongs to the metallo-dependent hydrolases superfamily. NagA family.</text>
</comment>
<dbReference type="InterPro" id="IPR011059">
    <property type="entry name" value="Metal-dep_hydrolase_composite"/>
</dbReference>
<reference evidence="4 5" key="1">
    <citation type="submission" date="2018-04" db="EMBL/GenBank/DDBJ databases">
        <title>Genomic Encyclopedia of Type Strains, Phase IV (KMG-IV): sequencing the most valuable type-strain genomes for metagenomic binning, comparative biology and taxonomic classification.</title>
        <authorList>
            <person name="Goeker M."/>
        </authorList>
    </citation>
    <scope>NUCLEOTIDE SEQUENCE [LARGE SCALE GENOMIC DNA]</scope>
    <source>
        <strain evidence="4 5">DSM 14823</strain>
    </source>
</reference>
<protein>
    <submittedName>
        <fullName evidence="4">N-acyl-D-amino-acid deacylase</fullName>
    </submittedName>
</protein>
<dbReference type="InterPro" id="IPR023100">
    <property type="entry name" value="D-aminoacylase_insert_dom_sf"/>
</dbReference>
<gene>
    <name evidence="4" type="ORF">C8D82_12417</name>
</gene>
<dbReference type="AlphaFoldDB" id="A0A2U1AR16"/>
<dbReference type="GO" id="GO:0006046">
    <property type="term" value="P:N-acetylglucosamine catabolic process"/>
    <property type="evidence" value="ECO:0007669"/>
    <property type="project" value="TreeGrafter"/>
</dbReference>
<evidence type="ECO:0000313" key="5">
    <source>
        <dbReference type="Proteomes" id="UP000245959"/>
    </source>
</evidence>
<dbReference type="Gene3D" id="3.30.1490.130">
    <property type="entry name" value="D-aminoacylase. Domain 3"/>
    <property type="match status" value="1"/>
</dbReference>
<evidence type="ECO:0000313" key="4">
    <source>
        <dbReference type="EMBL" id="PVY38781.1"/>
    </source>
</evidence>
<proteinExistence type="inferred from homology"/>
<dbReference type="OrthoDB" id="9775607at2"/>
<dbReference type="PANTHER" id="PTHR11113">
    <property type="entry name" value="N-ACETYLGLUCOSAMINE-6-PHOSPHATE DEACETYLASE"/>
    <property type="match status" value="1"/>
</dbReference>
<evidence type="ECO:0000256" key="2">
    <source>
        <dbReference type="ARBA" id="ARBA00022801"/>
    </source>
</evidence>
<evidence type="ECO:0000259" key="3">
    <source>
        <dbReference type="Pfam" id="PF07969"/>
    </source>
</evidence>
<dbReference type="InterPro" id="IPR013108">
    <property type="entry name" value="Amidohydro_3"/>
</dbReference>
<dbReference type="EMBL" id="QEKH01000024">
    <property type="protein sequence ID" value="PVY38781.1"/>
    <property type="molecule type" value="Genomic_DNA"/>
</dbReference>
<comment type="caution">
    <text evidence="4">The sequence shown here is derived from an EMBL/GenBank/DDBJ whole genome shotgun (WGS) entry which is preliminary data.</text>
</comment>